<dbReference type="AlphaFoldDB" id="A0A224Y6R1"/>
<sequence length="266" mass="29873">MNIYIHRCSSACLRCESNFSLQELSMMLKKYLCFLCVFVAQYCSGNAQVSATTPLPDKIGENVTAYIYVYYNSTYLPRDSVSPESRDSSASEDETPNIFKKLFKEVQDYFHGKNVTIKFSVNTTQEDDNIAVNYTGNNALNASGTLENLLQRKSEEARMPTGIVFYYTNSTLLNEQRRGDGMPSNVNYESTWGTFCTTSPSGAVVKHKPNSKDNNRNRVMHTILAVTKILGAYYTSNGIHPSQKRSLKAKLMQCNPATTGNLPQMY</sequence>
<evidence type="ECO:0000313" key="1">
    <source>
        <dbReference type="EMBL" id="MAA11199.1"/>
    </source>
</evidence>
<organism evidence="1">
    <name type="scientific">Rhipicephalus zambeziensis</name>
    <dbReference type="NCBI Taxonomy" id="60191"/>
    <lineage>
        <taxon>Eukaryota</taxon>
        <taxon>Metazoa</taxon>
        <taxon>Ecdysozoa</taxon>
        <taxon>Arthropoda</taxon>
        <taxon>Chelicerata</taxon>
        <taxon>Arachnida</taxon>
        <taxon>Acari</taxon>
        <taxon>Parasitiformes</taxon>
        <taxon>Ixodida</taxon>
        <taxon>Ixodoidea</taxon>
        <taxon>Ixodidae</taxon>
        <taxon>Rhipicephalinae</taxon>
        <taxon>Rhipicephalus</taxon>
        <taxon>Rhipicephalus</taxon>
    </lineage>
</organism>
<proteinExistence type="predicted"/>
<reference evidence="1" key="1">
    <citation type="journal article" date="2017" name="Parasit. Vectors">
        <title>Sialotranscriptomics of Rhipicephalus zambeziensis reveals intricate expression profiles of secretory proteins and suggests tight temporal transcriptional regulation during blood-feeding.</title>
        <authorList>
            <person name="de Castro M.H."/>
            <person name="de Klerk D."/>
            <person name="Pienaar R."/>
            <person name="Rees D.J.G."/>
            <person name="Mans B.J."/>
        </authorList>
    </citation>
    <scope>NUCLEOTIDE SEQUENCE</scope>
    <source>
        <tissue evidence="1">Salivary glands</tissue>
    </source>
</reference>
<dbReference type="EMBL" id="GFPF01000053">
    <property type="protein sequence ID" value="MAA11199.1"/>
    <property type="molecule type" value="Transcribed_RNA"/>
</dbReference>
<protein>
    <submittedName>
        <fullName evidence="1">28 kDa Metastriate family member</fullName>
    </submittedName>
</protein>
<name>A0A224Y6R1_9ACAR</name>
<accession>A0A224Y6R1</accession>